<sequence length="108" mass="11794">MTHSRWTRRNDREPAESEAVAEVRQGIRLAMALAEAVYLRRTELGLTQTELAERAGLTQAKISRIEGSDAVPTLPLLAKLARALDASLNIAIDEDDAQVSFTPHTNAA</sequence>
<keyword evidence="4" id="KW-1185">Reference proteome</keyword>
<proteinExistence type="predicted"/>
<dbReference type="PANTHER" id="PTHR46797:SF1">
    <property type="entry name" value="METHYLPHOSPHONATE SYNTHASE"/>
    <property type="match status" value="1"/>
</dbReference>
<dbReference type="CDD" id="cd00093">
    <property type="entry name" value="HTH_XRE"/>
    <property type="match status" value="1"/>
</dbReference>
<dbReference type="SMART" id="SM00530">
    <property type="entry name" value="HTH_XRE"/>
    <property type="match status" value="1"/>
</dbReference>
<evidence type="ECO:0000313" key="3">
    <source>
        <dbReference type="EMBL" id="KAA8887080.1"/>
    </source>
</evidence>
<gene>
    <name evidence="3" type="ORF">F3087_19385</name>
</gene>
<reference evidence="3 4" key="1">
    <citation type="submission" date="2019-09" db="EMBL/GenBank/DDBJ databases">
        <authorList>
            <person name="Wang X."/>
        </authorList>
    </citation>
    <scope>NUCLEOTIDE SEQUENCE [LARGE SCALE GENOMIC DNA]</scope>
    <source>
        <strain evidence="3 4">CICC 11023</strain>
    </source>
</reference>
<dbReference type="InterPro" id="IPR050807">
    <property type="entry name" value="TransReg_Diox_bact_type"/>
</dbReference>
<evidence type="ECO:0000259" key="2">
    <source>
        <dbReference type="PROSITE" id="PS50943"/>
    </source>
</evidence>
<dbReference type="InterPro" id="IPR010982">
    <property type="entry name" value="Lambda_DNA-bd_dom_sf"/>
</dbReference>
<name>A0A5N0EE45_9NOCA</name>
<comment type="caution">
    <text evidence="3">The sequence shown here is derived from an EMBL/GenBank/DDBJ whole genome shotgun (WGS) entry which is preliminary data.</text>
</comment>
<dbReference type="InterPro" id="IPR001387">
    <property type="entry name" value="Cro/C1-type_HTH"/>
</dbReference>
<dbReference type="PROSITE" id="PS50943">
    <property type="entry name" value="HTH_CROC1"/>
    <property type="match status" value="1"/>
</dbReference>
<dbReference type="GO" id="GO:0003677">
    <property type="term" value="F:DNA binding"/>
    <property type="evidence" value="ECO:0007669"/>
    <property type="project" value="UniProtKB-KW"/>
</dbReference>
<feature type="domain" description="HTH cro/C1-type" evidence="2">
    <location>
        <begin position="37"/>
        <end position="91"/>
    </location>
</feature>
<evidence type="ECO:0000313" key="4">
    <source>
        <dbReference type="Proteomes" id="UP000323876"/>
    </source>
</evidence>
<dbReference type="AlphaFoldDB" id="A0A5N0EE45"/>
<keyword evidence="1" id="KW-0238">DNA-binding</keyword>
<dbReference type="Gene3D" id="1.10.260.40">
    <property type="entry name" value="lambda repressor-like DNA-binding domains"/>
    <property type="match status" value="1"/>
</dbReference>
<protein>
    <submittedName>
        <fullName evidence="3">Helix-turn-helix domain-containing protein</fullName>
    </submittedName>
</protein>
<dbReference type="PANTHER" id="PTHR46797">
    <property type="entry name" value="HTH-TYPE TRANSCRIPTIONAL REGULATOR"/>
    <property type="match status" value="1"/>
</dbReference>
<dbReference type="OrthoDB" id="6401124at2"/>
<dbReference type="GO" id="GO:0003700">
    <property type="term" value="F:DNA-binding transcription factor activity"/>
    <property type="evidence" value="ECO:0007669"/>
    <property type="project" value="TreeGrafter"/>
</dbReference>
<accession>A0A5N0EE45</accession>
<dbReference type="Pfam" id="PF01381">
    <property type="entry name" value="HTH_3"/>
    <property type="match status" value="1"/>
</dbReference>
<dbReference type="SUPFAM" id="SSF47413">
    <property type="entry name" value="lambda repressor-like DNA-binding domains"/>
    <property type="match status" value="1"/>
</dbReference>
<dbReference type="EMBL" id="VXLC01000008">
    <property type="protein sequence ID" value="KAA8887080.1"/>
    <property type="molecule type" value="Genomic_DNA"/>
</dbReference>
<organism evidence="3 4">
    <name type="scientific">Nocardia colli</name>
    <dbReference type="NCBI Taxonomy" id="2545717"/>
    <lineage>
        <taxon>Bacteria</taxon>
        <taxon>Bacillati</taxon>
        <taxon>Actinomycetota</taxon>
        <taxon>Actinomycetes</taxon>
        <taxon>Mycobacteriales</taxon>
        <taxon>Nocardiaceae</taxon>
        <taxon>Nocardia</taxon>
    </lineage>
</organism>
<dbReference type="Proteomes" id="UP000323876">
    <property type="component" value="Unassembled WGS sequence"/>
</dbReference>
<dbReference type="GO" id="GO:0005829">
    <property type="term" value="C:cytosol"/>
    <property type="evidence" value="ECO:0007669"/>
    <property type="project" value="TreeGrafter"/>
</dbReference>
<evidence type="ECO:0000256" key="1">
    <source>
        <dbReference type="ARBA" id="ARBA00023125"/>
    </source>
</evidence>